<dbReference type="PANTHER" id="PTHR30466">
    <property type="entry name" value="FLAVIN REDUCTASE"/>
    <property type="match status" value="1"/>
</dbReference>
<sequence length="214" mass="22733">MTAAPDEQPPASHLRLVGEVSVPQQGGRGRKFRPVGREGEPVGSESEEFWPAGREAVGPEEFRQALAAHAAGVVVVTARPDGEPVGLTATSFTSVSLAPPLVSFYVDQASTTWPALSKAEYFAVNVLASHQVDVAARFARKGVDRFAAPTRWSPGLADVPLLEEVSGHLVCRAHHTSEVGDHILVVGLVVATAGGDDGRPLLYHQGRFGDFQPR</sequence>
<dbReference type="PANTHER" id="PTHR30466:SF1">
    <property type="entry name" value="FMN REDUCTASE (NADH) RUTF"/>
    <property type="match status" value="1"/>
</dbReference>
<dbReference type="Pfam" id="PF01613">
    <property type="entry name" value="Flavin_Reduct"/>
    <property type="match status" value="1"/>
</dbReference>
<evidence type="ECO:0000256" key="2">
    <source>
        <dbReference type="SAM" id="MobiDB-lite"/>
    </source>
</evidence>
<dbReference type="GO" id="GO:0010181">
    <property type="term" value="F:FMN binding"/>
    <property type="evidence" value="ECO:0007669"/>
    <property type="project" value="InterPro"/>
</dbReference>
<dbReference type="GO" id="GO:0006208">
    <property type="term" value="P:pyrimidine nucleobase catabolic process"/>
    <property type="evidence" value="ECO:0007669"/>
    <property type="project" value="TreeGrafter"/>
</dbReference>
<feature type="region of interest" description="Disordered" evidence="2">
    <location>
        <begin position="1"/>
        <end position="49"/>
    </location>
</feature>
<dbReference type="GO" id="GO:0042602">
    <property type="term" value="F:riboflavin reductase (NADPH) activity"/>
    <property type="evidence" value="ECO:0007669"/>
    <property type="project" value="TreeGrafter"/>
</dbReference>
<reference evidence="4 5" key="1">
    <citation type="submission" date="2019-10" db="EMBL/GenBank/DDBJ databases">
        <title>Whole genome shotgun sequence of Acrocarpospora pleiomorpha NBRC 16267.</title>
        <authorList>
            <person name="Ichikawa N."/>
            <person name="Kimura A."/>
            <person name="Kitahashi Y."/>
            <person name="Komaki H."/>
            <person name="Oguchi A."/>
        </authorList>
    </citation>
    <scope>NUCLEOTIDE SEQUENCE [LARGE SCALE GENOMIC DNA]</scope>
    <source>
        <strain evidence="4 5">NBRC 16267</strain>
    </source>
</reference>
<dbReference type="SUPFAM" id="SSF50475">
    <property type="entry name" value="FMN-binding split barrel"/>
    <property type="match status" value="1"/>
</dbReference>
<organism evidence="4 5">
    <name type="scientific">Acrocarpospora pleiomorpha</name>
    <dbReference type="NCBI Taxonomy" id="90975"/>
    <lineage>
        <taxon>Bacteria</taxon>
        <taxon>Bacillati</taxon>
        <taxon>Actinomycetota</taxon>
        <taxon>Actinomycetes</taxon>
        <taxon>Streptosporangiales</taxon>
        <taxon>Streptosporangiaceae</taxon>
        <taxon>Acrocarpospora</taxon>
    </lineage>
</organism>
<proteinExistence type="predicted"/>
<dbReference type="EMBL" id="BLAF01000015">
    <property type="protein sequence ID" value="GES20193.1"/>
    <property type="molecule type" value="Genomic_DNA"/>
</dbReference>
<dbReference type="InterPro" id="IPR012349">
    <property type="entry name" value="Split_barrel_FMN-bd"/>
</dbReference>
<evidence type="ECO:0000313" key="4">
    <source>
        <dbReference type="EMBL" id="GES20193.1"/>
    </source>
</evidence>
<dbReference type="SMART" id="SM00903">
    <property type="entry name" value="Flavin_Reduct"/>
    <property type="match status" value="1"/>
</dbReference>
<dbReference type="AlphaFoldDB" id="A0A5M3XM06"/>
<evidence type="ECO:0000259" key="3">
    <source>
        <dbReference type="SMART" id="SM00903"/>
    </source>
</evidence>
<dbReference type="InterPro" id="IPR002563">
    <property type="entry name" value="Flavin_Rdtase-like_dom"/>
</dbReference>
<dbReference type="InterPro" id="IPR050268">
    <property type="entry name" value="NADH-dep_flavin_reductase"/>
</dbReference>
<comment type="caution">
    <text evidence="4">The sequence shown here is derived from an EMBL/GenBank/DDBJ whole genome shotgun (WGS) entry which is preliminary data.</text>
</comment>
<keyword evidence="1" id="KW-0560">Oxidoreductase</keyword>
<dbReference type="OrthoDB" id="9792858at2"/>
<protein>
    <recommendedName>
        <fullName evidence="3">Flavin reductase like domain-containing protein</fullName>
    </recommendedName>
</protein>
<keyword evidence="5" id="KW-1185">Reference proteome</keyword>
<name>A0A5M3XM06_9ACTN</name>
<accession>A0A5M3XM06</accession>
<gene>
    <name evidence="4" type="ORF">Aple_030890</name>
</gene>
<feature type="domain" description="Flavin reductase like" evidence="3">
    <location>
        <begin position="66"/>
        <end position="210"/>
    </location>
</feature>
<dbReference type="Proteomes" id="UP000377595">
    <property type="component" value="Unassembled WGS sequence"/>
</dbReference>
<dbReference type="RefSeq" id="WP_155345246.1">
    <property type="nucleotide sequence ID" value="NZ_BAAAHM010000003.1"/>
</dbReference>
<dbReference type="Gene3D" id="2.30.110.10">
    <property type="entry name" value="Electron Transport, Fmn-binding Protein, Chain A"/>
    <property type="match status" value="1"/>
</dbReference>
<evidence type="ECO:0000256" key="1">
    <source>
        <dbReference type="ARBA" id="ARBA00023002"/>
    </source>
</evidence>
<evidence type="ECO:0000313" key="5">
    <source>
        <dbReference type="Proteomes" id="UP000377595"/>
    </source>
</evidence>